<evidence type="ECO:0000256" key="6">
    <source>
        <dbReference type="RuleBase" id="RU365009"/>
    </source>
</evidence>
<evidence type="ECO:0000256" key="2">
    <source>
        <dbReference type="ARBA" id="ARBA00010446"/>
    </source>
</evidence>
<keyword evidence="4 6" id="KW-0964">Secreted</keyword>
<keyword evidence="6" id="KW-0732">Signal</keyword>
<comment type="similarity">
    <text evidence="2 6">Belongs to the fungal hydrophobin family.</text>
</comment>
<evidence type="ECO:0000256" key="4">
    <source>
        <dbReference type="ARBA" id="ARBA00022525"/>
    </source>
</evidence>
<keyword evidence="3 6" id="KW-0134">Cell wall</keyword>
<sequence>MRPARLITPKNISSVDHRVLHQIVGTNLHLVQLTSMTSEATALLCTMHIASSHFLQPSQPTYLKMSFSKNTSLFALVALFASLAAAAPPTAYNPGHHTVPPPAPVAPSCGNTGELQCCNSLQDSDSQGVSDIFDLLGTGPSIAGSNAQVGFACSPIVSDTGLAGDATCSQQTACCSDTQFNGVIALGCLTLS</sequence>
<dbReference type="Proteomes" id="UP001556367">
    <property type="component" value="Unassembled WGS sequence"/>
</dbReference>
<protein>
    <recommendedName>
        <fullName evidence="6">Hydrophobin</fullName>
    </recommendedName>
</protein>
<dbReference type="EMBL" id="JASNQZ010000012">
    <property type="protein sequence ID" value="KAL0948980.1"/>
    <property type="molecule type" value="Genomic_DNA"/>
</dbReference>
<evidence type="ECO:0000313" key="8">
    <source>
        <dbReference type="Proteomes" id="UP001556367"/>
    </source>
</evidence>
<keyword evidence="5 6" id="KW-1015">Disulfide bond</keyword>
<comment type="subcellular location">
    <subcellularLocation>
        <location evidence="1 6">Secreted</location>
        <location evidence="1 6">Cell wall</location>
    </subcellularLocation>
</comment>
<keyword evidence="8" id="KW-1185">Reference proteome</keyword>
<proteinExistence type="inferred from homology"/>
<reference evidence="8" key="1">
    <citation type="submission" date="2024-06" db="EMBL/GenBank/DDBJ databases">
        <title>Multi-omics analyses provide insights into the biosynthesis of the anticancer antibiotic pleurotin in Hohenbuehelia grisea.</title>
        <authorList>
            <person name="Weaver J.A."/>
            <person name="Alberti F."/>
        </authorList>
    </citation>
    <scope>NUCLEOTIDE SEQUENCE [LARGE SCALE GENOMIC DNA]</scope>
    <source>
        <strain evidence="8">T-177</strain>
    </source>
</reference>
<dbReference type="SMART" id="SM00075">
    <property type="entry name" value="HYDRO"/>
    <property type="match status" value="1"/>
</dbReference>
<evidence type="ECO:0000313" key="7">
    <source>
        <dbReference type="EMBL" id="KAL0948980.1"/>
    </source>
</evidence>
<comment type="caution">
    <text evidence="7">The sequence shown here is derived from an EMBL/GenBank/DDBJ whole genome shotgun (WGS) entry which is preliminary data.</text>
</comment>
<evidence type="ECO:0000256" key="5">
    <source>
        <dbReference type="ARBA" id="ARBA00023157"/>
    </source>
</evidence>
<dbReference type="InterPro" id="IPR001338">
    <property type="entry name" value="Class_I_Hydrophobin"/>
</dbReference>
<name>A0ABR3J016_9AGAR</name>
<dbReference type="Pfam" id="PF01185">
    <property type="entry name" value="Hydrophobin"/>
    <property type="match status" value="1"/>
</dbReference>
<gene>
    <name evidence="7" type="ORF">HGRIS_009080</name>
</gene>
<evidence type="ECO:0000256" key="3">
    <source>
        <dbReference type="ARBA" id="ARBA00022512"/>
    </source>
</evidence>
<accession>A0ABR3J016</accession>
<evidence type="ECO:0000256" key="1">
    <source>
        <dbReference type="ARBA" id="ARBA00004191"/>
    </source>
</evidence>
<dbReference type="CDD" id="cd23507">
    <property type="entry name" value="hydrophobin_I"/>
    <property type="match status" value="1"/>
</dbReference>
<organism evidence="7 8">
    <name type="scientific">Hohenbuehelia grisea</name>
    <dbReference type="NCBI Taxonomy" id="104357"/>
    <lineage>
        <taxon>Eukaryota</taxon>
        <taxon>Fungi</taxon>
        <taxon>Dikarya</taxon>
        <taxon>Basidiomycota</taxon>
        <taxon>Agaricomycotina</taxon>
        <taxon>Agaricomycetes</taxon>
        <taxon>Agaricomycetidae</taxon>
        <taxon>Agaricales</taxon>
        <taxon>Pleurotineae</taxon>
        <taxon>Pleurotaceae</taxon>
        <taxon>Hohenbuehelia</taxon>
    </lineage>
</organism>